<comment type="caution">
    <text evidence="1">The sequence shown here is derived from an EMBL/GenBank/DDBJ whole genome shotgun (WGS) entry which is preliminary data.</text>
</comment>
<dbReference type="Proteomes" id="UP001597326">
    <property type="component" value="Unassembled WGS sequence"/>
</dbReference>
<protein>
    <submittedName>
        <fullName evidence="1">Uncharacterized protein</fullName>
    </submittedName>
</protein>
<organism evidence="1 2">
    <name type="scientific">Luteococcus peritonei</name>
    <dbReference type="NCBI Taxonomy" id="88874"/>
    <lineage>
        <taxon>Bacteria</taxon>
        <taxon>Bacillati</taxon>
        <taxon>Actinomycetota</taxon>
        <taxon>Actinomycetes</taxon>
        <taxon>Propionibacteriales</taxon>
        <taxon>Propionibacteriaceae</taxon>
        <taxon>Luteococcus</taxon>
    </lineage>
</organism>
<dbReference type="EMBL" id="JBHUFZ010000028">
    <property type="protein sequence ID" value="MFD1890932.1"/>
    <property type="molecule type" value="Genomic_DNA"/>
</dbReference>
<name>A0ABW4RXB7_9ACTN</name>
<evidence type="ECO:0000313" key="2">
    <source>
        <dbReference type="Proteomes" id="UP001597326"/>
    </source>
</evidence>
<proteinExistence type="predicted"/>
<evidence type="ECO:0000313" key="1">
    <source>
        <dbReference type="EMBL" id="MFD1890932.1"/>
    </source>
</evidence>
<keyword evidence="2" id="KW-1185">Reference proteome</keyword>
<accession>A0ABW4RXB7</accession>
<gene>
    <name evidence="1" type="ORF">ACFSCS_12175</name>
</gene>
<sequence>MAELLQAVSLALVGERIDGAAEDPQRVVESLAAAGWPAERVQQLRQTCQDEERAWPLAVERDLLAAVGFARYGAVLKEVRRLLGVDGLVPTVRRGPRLIGPAEQRLMAERPPHHGNVG</sequence>
<dbReference type="RefSeq" id="WP_343874474.1">
    <property type="nucleotide sequence ID" value="NZ_BAAAIX010000026.1"/>
</dbReference>
<reference evidence="2" key="1">
    <citation type="journal article" date="2019" name="Int. J. Syst. Evol. Microbiol.">
        <title>The Global Catalogue of Microorganisms (GCM) 10K type strain sequencing project: providing services to taxonomists for standard genome sequencing and annotation.</title>
        <authorList>
            <consortium name="The Broad Institute Genomics Platform"/>
            <consortium name="The Broad Institute Genome Sequencing Center for Infectious Disease"/>
            <person name="Wu L."/>
            <person name="Ma J."/>
        </authorList>
    </citation>
    <scope>NUCLEOTIDE SEQUENCE [LARGE SCALE GENOMIC DNA]</scope>
    <source>
        <strain evidence="2">CAIM 431</strain>
    </source>
</reference>